<evidence type="ECO:0000256" key="3">
    <source>
        <dbReference type="ARBA" id="ARBA00022553"/>
    </source>
</evidence>
<dbReference type="CDD" id="cd12912">
    <property type="entry name" value="PDC2_MCP_like"/>
    <property type="match status" value="1"/>
</dbReference>
<keyword evidence="7" id="KW-0472">Membrane</keyword>
<dbReference type="PANTHER" id="PTHR43711">
    <property type="entry name" value="TWO-COMPONENT HISTIDINE KINASE"/>
    <property type="match status" value="1"/>
</dbReference>
<evidence type="ECO:0000313" key="9">
    <source>
        <dbReference type="EMBL" id="AWB48335.1"/>
    </source>
</evidence>
<protein>
    <recommendedName>
        <fullName evidence="2">histidine kinase</fullName>
        <ecNumber evidence="2">2.7.13.3</ecNumber>
    </recommendedName>
</protein>
<proteinExistence type="predicted"/>
<dbReference type="KEGG" id="geh:HYN69_07235"/>
<dbReference type="Gene3D" id="3.30.450.20">
    <property type="entry name" value="PAS domain"/>
    <property type="match status" value="1"/>
</dbReference>
<dbReference type="PANTHER" id="PTHR43711:SF26">
    <property type="entry name" value="SENSOR HISTIDINE KINASE RCSC"/>
    <property type="match status" value="1"/>
</dbReference>
<feature type="transmembrane region" description="Helical" evidence="7">
    <location>
        <begin position="21"/>
        <end position="41"/>
    </location>
</feature>
<dbReference type="Pfam" id="PF02518">
    <property type="entry name" value="HATPase_c"/>
    <property type="match status" value="1"/>
</dbReference>
<name>A0A2S0UKL5_9RHOB</name>
<dbReference type="PRINTS" id="PR00344">
    <property type="entry name" value="BCTRLSENSOR"/>
</dbReference>
<dbReference type="Gene3D" id="1.10.287.130">
    <property type="match status" value="1"/>
</dbReference>
<evidence type="ECO:0000259" key="8">
    <source>
        <dbReference type="PROSITE" id="PS50109"/>
    </source>
</evidence>
<dbReference type="Gene3D" id="3.30.565.10">
    <property type="entry name" value="Histidine kinase-like ATPase, C-terminal domain"/>
    <property type="match status" value="1"/>
</dbReference>
<dbReference type="Pfam" id="PF00512">
    <property type="entry name" value="HisKA"/>
    <property type="match status" value="1"/>
</dbReference>
<feature type="domain" description="Histidine kinase" evidence="8">
    <location>
        <begin position="470"/>
        <end position="689"/>
    </location>
</feature>
<dbReference type="GO" id="GO:0000155">
    <property type="term" value="F:phosphorelay sensor kinase activity"/>
    <property type="evidence" value="ECO:0007669"/>
    <property type="project" value="InterPro"/>
</dbReference>
<keyword evidence="10" id="KW-1185">Reference proteome</keyword>
<dbReference type="Proteomes" id="UP000244496">
    <property type="component" value="Chromosome"/>
</dbReference>
<dbReference type="SUPFAM" id="SSF55874">
    <property type="entry name" value="ATPase domain of HSP90 chaperone/DNA topoisomerase II/histidine kinase"/>
    <property type="match status" value="1"/>
</dbReference>
<dbReference type="EC" id="2.7.13.3" evidence="2"/>
<dbReference type="CDD" id="cd00082">
    <property type="entry name" value="HisKA"/>
    <property type="match status" value="1"/>
</dbReference>
<comment type="catalytic activity">
    <reaction evidence="1">
        <text>ATP + protein L-histidine = ADP + protein N-phospho-L-histidine.</text>
        <dbReference type="EC" id="2.7.13.3"/>
    </reaction>
</comment>
<dbReference type="InterPro" id="IPR005467">
    <property type="entry name" value="His_kinase_dom"/>
</dbReference>
<feature type="transmembrane region" description="Helical" evidence="7">
    <location>
        <begin position="379"/>
        <end position="402"/>
    </location>
</feature>
<dbReference type="OrthoDB" id="7179697at2"/>
<reference evidence="9 10" key="1">
    <citation type="submission" date="2018-04" db="EMBL/GenBank/DDBJ databases">
        <title>Genome sequencing of Gemmobacter.</title>
        <authorList>
            <person name="Yi H."/>
            <person name="Baek M.-G."/>
        </authorList>
    </citation>
    <scope>NUCLEOTIDE SEQUENCE [LARGE SCALE GENOMIC DNA]</scope>
    <source>
        <strain evidence="9 10">HYN0069</strain>
    </source>
</reference>
<gene>
    <name evidence="9" type="ORF">HYN69_07235</name>
</gene>
<dbReference type="SMART" id="SM00387">
    <property type="entry name" value="HATPase_c"/>
    <property type="match status" value="1"/>
</dbReference>
<dbReference type="InterPro" id="IPR036097">
    <property type="entry name" value="HisK_dim/P_sf"/>
</dbReference>
<dbReference type="RefSeq" id="WP_108435154.1">
    <property type="nucleotide sequence ID" value="NZ_CP028918.1"/>
</dbReference>
<evidence type="ECO:0000256" key="4">
    <source>
        <dbReference type="ARBA" id="ARBA00022679"/>
    </source>
</evidence>
<dbReference type="EMBL" id="CP028918">
    <property type="protein sequence ID" value="AWB48335.1"/>
    <property type="molecule type" value="Genomic_DNA"/>
</dbReference>
<keyword evidence="4" id="KW-0808">Transferase</keyword>
<keyword evidence="5" id="KW-0418">Kinase</keyword>
<dbReference type="InterPro" id="IPR004358">
    <property type="entry name" value="Sig_transdc_His_kin-like_C"/>
</dbReference>
<evidence type="ECO:0000256" key="6">
    <source>
        <dbReference type="ARBA" id="ARBA00023012"/>
    </source>
</evidence>
<keyword evidence="6" id="KW-0902">Two-component regulatory system</keyword>
<dbReference type="InterPro" id="IPR003594">
    <property type="entry name" value="HATPase_dom"/>
</dbReference>
<sequence length="689" mass="75217">MEQPATPRKPVPLRKWLWNSYVRAALVPLLLIELGFVGLYWGTSRVVYDRGAVAVTKLATDALTDAAQREGQVIARRLEKIAALTGVFAEETARALTTPADATPGEKARYALSPDGSFYTTSDTGGAAVFYSGVVPVGEAERQKVWRTVRLDPLMKSITATDPLIQQIYFNTHDSYNRIYPYFDVLGIYPPKMDIPSYNFYYEADAIHNPDRKVVWTDSYVDPAGSGWMVSAIAPAYGPDRLEAVAGIDVTISSIVDQVLNLNLQGDGYAILVSRDGTILALPPQGERDFGLSELLTHSYEQAIKEDTFKPGEFNIFRRADLSVIANALQSSDSGNQRVDLGQPMIAAWSTVAGPDWKLVVLASEASILTEATSLREQLALVSKLMLGGLVLFYLLFFAFLWRRSAAMSERVARPLAEIEANMQRISEGGRMSDRPAYGVAELQAVGDHLVSMGSKLDAANRAKANFLSAMSHELRTPLNAILGFSELLEMSKGDRLDETNMRQVKAISRAGWHLLQLVEGVIDLSRIEQDEIRLTMGPLDPMPVLRDARDTVLPAIGDRKITVTIAKPASPLPQVRADREVLGRIVTHLLSNAVKYNRDGGSVSIGYDTSDPATLAFTVTDSGVGIDPELHGRVFIPFDRLGHENGTISGTGIGLAICKRLADLTGCTLSFTSESGKGTVFILRVPRA</sequence>
<accession>A0A2S0UKL5</accession>
<dbReference type="SMART" id="SM00388">
    <property type="entry name" value="HisKA"/>
    <property type="match status" value="1"/>
</dbReference>
<dbReference type="InterPro" id="IPR050736">
    <property type="entry name" value="Sensor_HK_Regulatory"/>
</dbReference>
<keyword evidence="7" id="KW-0812">Transmembrane</keyword>
<dbReference type="InterPro" id="IPR036890">
    <property type="entry name" value="HATPase_C_sf"/>
</dbReference>
<evidence type="ECO:0000256" key="7">
    <source>
        <dbReference type="SAM" id="Phobius"/>
    </source>
</evidence>
<dbReference type="SUPFAM" id="SSF47384">
    <property type="entry name" value="Homodimeric domain of signal transducing histidine kinase"/>
    <property type="match status" value="1"/>
</dbReference>
<keyword evidence="3" id="KW-0597">Phosphoprotein</keyword>
<dbReference type="PROSITE" id="PS50109">
    <property type="entry name" value="HIS_KIN"/>
    <property type="match status" value="1"/>
</dbReference>
<dbReference type="InterPro" id="IPR003661">
    <property type="entry name" value="HisK_dim/P_dom"/>
</dbReference>
<organism evidence="9 10">
    <name type="scientific">Paragemmobacter aquarius</name>
    <dbReference type="NCBI Taxonomy" id="2169400"/>
    <lineage>
        <taxon>Bacteria</taxon>
        <taxon>Pseudomonadati</taxon>
        <taxon>Pseudomonadota</taxon>
        <taxon>Alphaproteobacteria</taxon>
        <taxon>Rhodobacterales</taxon>
        <taxon>Paracoccaceae</taxon>
        <taxon>Paragemmobacter</taxon>
    </lineage>
</organism>
<evidence type="ECO:0000256" key="2">
    <source>
        <dbReference type="ARBA" id="ARBA00012438"/>
    </source>
</evidence>
<keyword evidence="7" id="KW-1133">Transmembrane helix</keyword>
<dbReference type="AlphaFoldDB" id="A0A2S0UKL5"/>
<evidence type="ECO:0000256" key="5">
    <source>
        <dbReference type="ARBA" id="ARBA00022777"/>
    </source>
</evidence>
<evidence type="ECO:0000313" key="10">
    <source>
        <dbReference type="Proteomes" id="UP000244496"/>
    </source>
</evidence>
<evidence type="ECO:0000256" key="1">
    <source>
        <dbReference type="ARBA" id="ARBA00000085"/>
    </source>
</evidence>